<evidence type="ECO:0000256" key="2">
    <source>
        <dbReference type="ARBA" id="ARBA00004651"/>
    </source>
</evidence>
<dbReference type="Pfam" id="PF04973">
    <property type="entry name" value="NMN_transporter"/>
    <property type="match status" value="1"/>
</dbReference>
<dbReference type="InterPro" id="IPR006419">
    <property type="entry name" value="NMN_transpt_PnuC"/>
</dbReference>
<evidence type="ECO:0000313" key="12">
    <source>
        <dbReference type="Proteomes" id="UP000199452"/>
    </source>
</evidence>
<reference evidence="11 12" key="1">
    <citation type="submission" date="2016-09" db="EMBL/GenBank/DDBJ databases">
        <authorList>
            <person name="Capua I."/>
            <person name="De Benedictis P."/>
            <person name="Joannis T."/>
            <person name="Lombin L.H."/>
            <person name="Cattoli G."/>
        </authorList>
    </citation>
    <scope>NUCLEOTIDE SEQUENCE [LARGE SCALE GENOMIC DNA]</scope>
    <source>
        <strain evidence="11 12">A7P-90m</strain>
    </source>
</reference>
<dbReference type="STRING" id="1640674.SAMN05216323_100333"/>
<keyword evidence="5" id="KW-0813">Transport</keyword>
<keyword evidence="8 10" id="KW-1133">Transmembrane helix</keyword>
<evidence type="ECO:0000256" key="10">
    <source>
        <dbReference type="SAM" id="Phobius"/>
    </source>
</evidence>
<evidence type="ECO:0000256" key="6">
    <source>
        <dbReference type="ARBA" id="ARBA00022475"/>
    </source>
</evidence>
<dbReference type="GO" id="GO:0034257">
    <property type="term" value="F:nicotinamide riboside transmembrane transporter activity"/>
    <property type="evidence" value="ECO:0007669"/>
    <property type="project" value="InterPro"/>
</dbReference>
<organism evidence="11 12">
    <name type="scientific">Williamwhitmania taraxaci</name>
    <dbReference type="NCBI Taxonomy" id="1640674"/>
    <lineage>
        <taxon>Bacteria</taxon>
        <taxon>Pseudomonadati</taxon>
        <taxon>Bacteroidota</taxon>
        <taxon>Bacteroidia</taxon>
        <taxon>Bacteroidales</taxon>
        <taxon>Williamwhitmaniaceae</taxon>
        <taxon>Williamwhitmania</taxon>
    </lineage>
</organism>
<keyword evidence="6" id="KW-1003">Cell membrane</keyword>
<feature type="transmembrane region" description="Helical" evidence="10">
    <location>
        <begin position="154"/>
        <end position="170"/>
    </location>
</feature>
<evidence type="ECO:0000256" key="4">
    <source>
        <dbReference type="ARBA" id="ARBA00017522"/>
    </source>
</evidence>
<dbReference type="PANTHER" id="PTHR36122:SF2">
    <property type="entry name" value="NICOTINAMIDE RIBOSIDE TRANSPORTER PNUC"/>
    <property type="match status" value="1"/>
</dbReference>
<feature type="transmembrane region" description="Helical" evidence="10">
    <location>
        <begin position="63"/>
        <end position="79"/>
    </location>
</feature>
<keyword evidence="12" id="KW-1185">Reference proteome</keyword>
<evidence type="ECO:0000256" key="7">
    <source>
        <dbReference type="ARBA" id="ARBA00022692"/>
    </source>
</evidence>
<dbReference type="PANTHER" id="PTHR36122">
    <property type="entry name" value="NICOTINAMIDE RIBOSIDE TRANSPORTER PNUC"/>
    <property type="match status" value="1"/>
</dbReference>
<evidence type="ECO:0000256" key="9">
    <source>
        <dbReference type="ARBA" id="ARBA00023136"/>
    </source>
</evidence>
<accession>A0A1G6GQS7</accession>
<evidence type="ECO:0000256" key="8">
    <source>
        <dbReference type="ARBA" id="ARBA00022989"/>
    </source>
</evidence>
<comment type="function">
    <text evidence="1">Required for nicotinamide riboside transport across the inner membrane.</text>
</comment>
<dbReference type="OrthoDB" id="9791248at2"/>
<dbReference type="NCBIfam" id="TIGR01528">
    <property type="entry name" value="NMN_trans_PnuC"/>
    <property type="match status" value="1"/>
</dbReference>
<dbReference type="RefSeq" id="WP_092434638.1">
    <property type="nucleotide sequence ID" value="NZ_FMYP01000003.1"/>
</dbReference>
<dbReference type="EMBL" id="FMYP01000003">
    <property type="protein sequence ID" value="SDB84298.1"/>
    <property type="molecule type" value="Genomic_DNA"/>
</dbReference>
<feature type="transmembrane region" description="Helical" evidence="10">
    <location>
        <begin position="34"/>
        <end position="51"/>
    </location>
</feature>
<evidence type="ECO:0000313" key="11">
    <source>
        <dbReference type="EMBL" id="SDB84298.1"/>
    </source>
</evidence>
<sequence length="207" mass="24207">MEQIVSWSFNHIWEIFGAVSGFIFLILEVKENVWLWPVGILTSGLYIVVFLESKFYADMALNVYYVVISLYGWYAWLYGKKQKNNGAEATPLRVSRTPVYLWKYLFVAFLLMFLLMAWVLGRFTDSPVPIGDAFTTALSIVATWMLTRKYIEQWWLWVLVNGVSLGLYIWKGLYPTSILFFFYTTLAVVGYYQWQKSIEEKPLDSVS</sequence>
<feature type="transmembrane region" description="Helical" evidence="10">
    <location>
        <begin position="100"/>
        <end position="121"/>
    </location>
</feature>
<dbReference type="GO" id="GO:0005886">
    <property type="term" value="C:plasma membrane"/>
    <property type="evidence" value="ECO:0007669"/>
    <property type="project" value="UniProtKB-SubCell"/>
</dbReference>
<proteinExistence type="inferred from homology"/>
<evidence type="ECO:0000256" key="1">
    <source>
        <dbReference type="ARBA" id="ARBA00002672"/>
    </source>
</evidence>
<protein>
    <recommendedName>
        <fullName evidence="4">Nicotinamide riboside transporter PnuC</fullName>
    </recommendedName>
</protein>
<gene>
    <name evidence="11" type="ORF">SAMN05216323_100333</name>
</gene>
<name>A0A1G6GQS7_9BACT</name>
<keyword evidence="7 10" id="KW-0812">Transmembrane</keyword>
<keyword evidence="9 10" id="KW-0472">Membrane</keyword>
<feature type="transmembrane region" description="Helical" evidence="10">
    <location>
        <begin position="176"/>
        <end position="194"/>
    </location>
</feature>
<comment type="similarity">
    <text evidence="3">Belongs to the nicotinamide ribonucleoside (NR) uptake permease (TC 4.B.1) family.</text>
</comment>
<feature type="transmembrane region" description="Helical" evidence="10">
    <location>
        <begin position="6"/>
        <end position="27"/>
    </location>
</feature>
<evidence type="ECO:0000256" key="5">
    <source>
        <dbReference type="ARBA" id="ARBA00022448"/>
    </source>
</evidence>
<evidence type="ECO:0000256" key="3">
    <source>
        <dbReference type="ARBA" id="ARBA00006669"/>
    </source>
</evidence>
<dbReference type="AlphaFoldDB" id="A0A1G6GQS7"/>
<dbReference type="Proteomes" id="UP000199452">
    <property type="component" value="Unassembled WGS sequence"/>
</dbReference>
<comment type="subcellular location">
    <subcellularLocation>
        <location evidence="2">Cell membrane</location>
        <topology evidence="2">Multi-pass membrane protein</topology>
    </subcellularLocation>
</comment>